<dbReference type="VEuPathDB" id="FungiDB:PPTG_21195"/>
<organism evidence="1">
    <name type="scientific">Phytophthora nicotianae</name>
    <name type="common">Potato buckeye rot agent</name>
    <name type="synonym">Phytophthora parasitica</name>
    <dbReference type="NCBI Taxonomy" id="4792"/>
    <lineage>
        <taxon>Eukaryota</taxon>
        <taxon>Sar</taxon>
        <taxon>Stramenopiles</taxon>
        <taxon>Oomycota</taxon>
        <taxon>Peronosporomycetes</taxon>
        <taxon>Peronosporales</taxon>
        <taxon>Peronosporaceae</taxon>
        <taxon>Phytophthora</taxon>
    </lineage>
</organism>
<dbReference type="AlphaFoldDB" id="W2GFQ9"/>
<gene>
    <name evidence="1" type="ORF">L915_12667</name>
</gene>
<dbReference type="VEuPathDB" id="FungiDB:PPTG_03124"/>
<name>W2GFQ9_PHYNI</name>
<dbReference type="EMBL" id="KI687339">
    <property type="protein sequence ID" value="ETK81878.1"/>
    <property type="molecule type" value="Genomic_DNA"/>
</dbReference>
<dbReference type="Proteomes" id="UP000053236">
    <property type="component" value="Unassembled WGS sequence"/>
</dbReference>
<dbReference type="VEuPathDB" id="FungiDB:PPTG_03055"/>
<accession>W2GFQ9</accession>
<evidence type="ECO:0000313" key="1">
    <source>
        <dbReference type="EMBL" id="ETK81878.1"/>
    </source>
</evidence>
<sequence>MKSYKFSAYQLDRLRDEATNERNFPRVEVPLSSISRLGHRCINRTLYQITTRLPKPSVEMGMSLLLDPRTKRAAANYLRVPENPECADKILEEAKELLRKEHRFLYRIAQENDNQENRNGNVVSVSRTAEPPATFDTDMELLCGDENSQQTLANPFEDEVNCEADVEVEKWLNHRVDWAEVVKLQITDKDERNEVLVKLTIRNREGKSVWNVEQLCQYINVYPSSMLLRETVSVVRLLFLFFNLSSDDEHALGDFPFVLNYSIFKFRMANQFTDLINESPKASLEVGN</sequence>
<protein>
    <submittedName>
        <fullName evidence="1">Uncharacterized protein</fullName>
    </submittedName>
</protein>
<proteinExistence type="predicted"/>
<reference evidence="1" key="1">
    <citation type="submission" date="2013-11" db="EMBL/GenBank/DDBJ databases">
        <title>The Genome Sequence of Phytophthora parasitica CJ02B3.</title>
        <authorList>
            <consortium name="The Broad Institute Genomics Platform"/>
            <person name="Russ C."/>
            <person name="Tyler B."/>
            <person name="Panabieres F."/>
            <person name="Shan W."/>
            <person name="Tripathy S."/>
            <person name="Grunwald N."/>
            <person name="Machado M."/>
            <person name="Johnson C.S."/>
            <person name="Arredondo F."/>
            <person name="Hong C."/>
            <person name="Coffey M."/>
            <person name="Young S.K."/>
            <person name="Zeng Q."/>
            <person name="Gargeya S."/>
            <person name="Fitzgerald M."/>
            <person name="Abouelleil A."/>
            <person name="Alvarado L."/>
            <person name="Chapman S.B."/>
            <person name="Gainer-Dewar J."/>
            <person name="Goldberg J."/>
            <person name="Griggs A."/>
            <person name="Gujja S."/>
            <person name="Hansen M."/>
            <person name="Howarth C."/>
            <person name="Imamovic A."/>
            <person name="Ireland A."/>
            <person name="Larimer J."/>
            <person name="McCowan C."/>
            <person name="Murphy C."/>
            <person name="Pearson M."/>
            <person name="Poon T.W."/>
            <person name="Priest M."/>
            <person name="Roberts A."/>
            <person name="Saif S."/>
            <person name="Shea T."/>
            <person name="Sykes S."/>
            <person name="Wortman J."/>
            <person name="Nusbaum C."/>
            <person name="Birren B."/>
        </authorList>
    </citation>
    <scope>NUCLEOTIDE SEQUENCE [LARGE SCALE GENOMIC DNA]</scope>
    <source>
        <strain evidence="1">CJ02B3</strain>
    </source>
</reference>